<proteinExistence type="predicted"/>
<dbReference type="PROSITE" id="PS51186">
    <property type="entry name" value="GNAT"/>
    <property type="match status" value="1"/>
</dbReference>
<dbReference type="EMBL" id="LFZS01000009">
    <property type="protein sequence ID" value="ONN53440.1"/>
    <property type="molecule type" value="Genomic_DNA"/>
</dbReference>
<feature type="domain" description="N-acetyltransferase" evidence="1">
    <location>
        <begin position="4"/>
        <end position="162"/>
    </location>
</feature>
<dbReference type="AlphaFoldDB" id="A0A1V2UTX9"/>
<dbReference type="PANTHER" id="PTHR43792">
    <property type="entry name" value="GNAT FAMILY, PUTATIVE (AFU_ORTHOLOGUE AFUA_3G00765)-RELATED-RELATED"/>
    <property type="match status" value="1"/>
</dbReference>
<keyword evidence="3" id="KW-1185">Reference proteome</keyword>
<organism evidence="2 3">
    <name type="scientific">Acinetobacter genomosp. 33YU</name>
    <dbReference type="NCBI Taxonomy" id="1675530"/>
    <lineage>
        <taxon>Bacteria</taxon>
        <taxon>Pseudomonadati</taxon>
        <taxon>Pseudomonadota</taxon>
        <taxon>Gammaproteobacteria</taxon>
        <taxon>Moraxellales</taxon>
        <taxon>Moraxellaceae</taxon>
        <taxon>Acinetobacter</taxon>
    </lineage>
</organism>
<dbReference type="Proteomes" id="UP000189376">
    <property type="component" value="Unassembled WGS sequence"/>
</dbReference>
<dbReference type="Gene3D" id="3.40.630.30">
    <property type="match status" value="1"/>
</dbReference>
<dbReference type="GO" id="GO:0016747">
    <property type="term" value="F:acyltransferase activity, transferring groups other than amino-acyl groups"/>
    <property type="evidence" value="ECO:0007669"/>
    <property type="project" value="InterPro"/>
</dbReference>
<name>A0A1V2UTX9_9GAMM</name>
<protein>
    <submittedName>
        <fullName evidence="2">Acetyltransferase</fullName>
    </submittedName>
</protein>
<evidence type="ECO:0000259" key="1">
    <source>
        <dbReference type="PROSITE" id="PS51186"/>
    </source>
</evidence>
<dbReference type="SUPFAM" id="SSF55729">
    <property type="entry name" value="Acyl-CoA N-acyltransferases (Nat)"/>
    <property type="match status" value="1"/>
</dbReference>
<dbReference type="Pfam" id="PF13302">
    <property type="entry name" value="Acetyltransf_3"/>
    <property type="match status" value="1"/>
</dbReference>
<sequence>MHLCYLSDLTLADASNLVRLYTNDTTRKYLGGPLEVSLAQTRAHTDINTPSKLPIWAIRSSTDHNFLGIISLDTHHDGSDIEVSYELLPEYMGYGYATQALEFVLNYSFNELNLKKVIAETQTQNKASIKLLERVGMVFEKSVERFGSNQSIFFITNHQYIDKHK</sequence>
<comment type="caution">
    <text evidence="2">The sequence shown here is derived from an EMBL/GenBank/DDBJ whole genome shotgun (WGS) entry which is preliminary data.</text>
</comment>
<evidence type="ECO:0000313" key="2">
    <source>
        <dbReference type="EMBL" id="ONN53440.1"/>
    </source>
</evidence>
<dbReference type="GeneID" id="92794701"/>
<accession>A0A1V2UTX9</accession>
<keyword evidence="2" id="KW-0808">Transferase</keyword>
<dbReference type="InterPro" id="IPR016181">
    <property type="entry name" value="Acyl_CoA_acyltransferase"/>
</dbReference>
<evidence type="ECO:0000313" key="3">
    <source>
        <dbReference type="Proteomes" id="UP000189376"/>
    </source>
</evidence>
<dbReference type="InterPro" id="IPR000182">
    <property type="entry name" value="GNAT_dom"/>
</dbReference>
<gene>
    <name evidence="2" type="ORF">AC058_13860</name>
</gene>
<reference evidence="2 3" key="1">
    <citation type="submission" date="2015-07" db="EMBL/GenBank/DDBJ databases">
        <title>Acinetobacter yuneri, a novel member of Acinetobacter calcoaceticus-Acinetobacter baumannii complex isolated from clinical specimen.</title>
        <authorList>
            <person name="Yu Y."/>
        </authorList>
    </citation>
    <scope>NUCLEOTIDE SEQUENCE [LARGE SCALE GENOMIC DNA]</scope>
    <source>
        <strain evidence="2 3">A362</strain>
    </source>
</reference>
<dbReference type="RefSeq" id="WP_000549856.1">
    <property type="nucleotide sequence ID" value="NZ_LFZS01000009.1"/>
</dbReference>
<dbReference type="InterPro" id="IPR051531">
    <property type="entry name" value="N-acetyltransferase"/>
</dbReference>
<dbReference type="PANTHER" id="PTHR43792:SF1">
    <property type="entry name" value="N-ACETYLTRANSFERASE DOMAIN-CONTAINING PROTEIN"/>
    <property type="match status" value="1"/>
</dbReference>